<dbReference type="InterPro" id="IPR023296">
    <property type="entry name" value="Glyco_hydro_beta-prop_sf"/>
</dbReference>
<dbReference type="InterPro" id="IPR013189">
    <property type="entry name" value="Glyco_hydro_32_C"/>
</dbReference>
<evidence type="ECO:0000256" key="4">
    <source>
        <dbReference type="RuleBase" id="RU362110"/>
    </source>
</evidence>
<gene>
    <name evidence="7" type="primary">MgSUC1</name>
    <name evidence="7" type="ORF">N0V93_005449</name>
</gene>
<feature type="domain" description="Glycosyl hydrolase family 32 N-terminal" evidence="5">
    <location>
        <begin position="230"/>
        <end position="401"/>
    </location>
</feature>
<dbReference type="Proteomes" id="UP001140453">
    <property type="component" value="Unassembled WGS sequence"/>
</dbReference>
<sequence>MSSSTLCETSSDLHKQKKHALRSSVLTNKDASRWRPSYHLISTHGWLNDPCAPGFIPATESYHVGFQWNANGAEWGDIVWGNAFSKDLVTWDVTQEPILQSDKAYDHAAVFTGCWIPTGIDGRMGEGSSGVVTVAYTSVTRLPIHYTRDYHRGCETLSLATSTDGGKTWTKVDSNPILPGPVEGIDATGWRDPYVAHWPAMRKILERRQGGGAATAGDGGDLFGIISGGIRNQTPTNWLYRINPSDLTKWEYIAPLIMPGVSFSPSRWTGDLGLNWEVTNFMTLADEDNQHPQDFLIFGAEGCKAPHGGTGVVPGTKRCNRAQLWIAIDENTNTDTALTKFSYGGIFDHGLYYAANGFWDPATKQQMVMGWVTEDDLPVETQVKQGWSGCLSLPRVVTLATIKHVSRASVSPLGDITSIKTAPEEGDAAGLHTIRTLQIMPDSRLEKLRLRASKHEISRQSLGAGNNLPLLPLKTAHWEARSVFSGAGACERVGIKIHHKSTPQVTLMYFSPRDETFVIERPDLQRTKVDGSSMEPIKLQDEAAPFTLFTARDLGTGIDTEERLNIRLFYDTSVLEVFVNERVVITTRVYLQDTDCSGIEFFAERSGETCAMLEEATVWDGLEQ</sequence>
<feature type="domain" description="Glycosyl hydrolase family 32 C-terminal" evidence="6">
    <location>
        <begin position="445"/>
        <end position="620"/>
    </location>
</feature>
<dbReference type="GO" id="GO:0005987">
    <property type="term" value="P:sucrose catabolic process"/>
    <property type="evidence" value="ECO:0007669"/>
    <property type="project" value="TreeGrafter"/>
</dbReference>
<dbReference type="InterPro" id="IPR013320">
    <property type="entry name" value="ConA-like_dom_sf"/>
</dbReference>
<dbReference type="EMBL" id="JAPEVB010000003">
    <property type="protein sequence ID" value="KAJ4391829.1"/>
    <property type="molecule type" value="Genomic_DNA"/>
</dbReference>
<evidence type="ECO:0000313" key="8">
    <source>
        <dbReference type="Proteomes" id="UP001140453"/>
    </source>
</evidence>
<feature type="domain" description="Glycosyl hydrolase family 32 N-terminal" evidence="5">
    <location>
        <begin position="39"/>
        <end position="196"/>
    </location>
</feature>
<dbReference type="Pfam" id="PF08244">
    <property type="entry name" value="Glyco_hydro_32C"/>
    <property type="match status" value="1"/>
</dbReference>
<organism evidence="7 8">
    <name type="scientific">Gnomoniopsis smithogilvyi</name>
    <dbReference type="NCBI Taxonomy" id="1191159"/>
    <lineage>
        <taxon>Eukaryota</taxon>
        <taxon>Fungi</taxon>
        <taxon>Dikarya</taxon>
        <taxon>Ascomycota</taxon>
        <taxon>Pezizomycotina</taxon>
        <taxon>Sordariomycetes</taxon>
        <taxon>Sordariomycetidae</taxon>
        <taxon>Diaporthales</taxon>
        <taxon>Gnomoniaceae</taxon>
        <taxon>Gnomoniopsis</taxon>
    </lineage>
</organism>
<evidence type="ECO:0000259" key="5">
    <source>
        <dbReference type="Pfam" id="PF00251"/>
    </source>
</evidence>
<evidence type="ECO:0000313" key="7">
    <source>
        <dbReference type="EMBL" id="KAJ4391829.1"/>
    </source>
</evidence>
<dbReference type="CDD" id="cd18621">
    <property type="entry name" value="GH32_XdINV-like"/>
    <property type="match status" value="1"/>
</dbReference>
<dbReference type="Pfam" id="PF00251">
    <property type="entry name" value="Glyco_hydro_32N"/>
    <property type="match status" value="2"/>
</dbReference>
<dbReference type="OrthoDB" id="202537at2759"/>
<keyword evidence="3 4" id="KW-0326">Glycosidase</keyword>
<dbReference type="Gene3D" id="2.115.10.20">
    <property type="entry name" value="Glycosyl hydrolase domain, family 43"/>
    <property type="match status" value="1"/>
</dbReference>
<name>A0A9W8YWN5_9PEZI</name>
<evidence type="ECO:0000256" key="3">
    <source>
        <dbReference type="ARBA" id="ARBA00023295"/>
    </source>
</evidence>
<dbReference type="GO" id="GO:0005737">
    <property type="term" value="C:cytoplasm"/>
    <property type="evidence" value="ECO:0007669"/>
    <property type="project" value="TreeGrafter"/>
</dbReference>
<evidence type="ECO:0000256" key="1">
    <source>
        <dbReference type="ARBA" id="ARBA00009902"/>
    </source>
</evidence>
<protein>
    <submittedName>
        <fullName evidence="7">Beta-Fructufuranosidase</fullName>
        <ecNumber evidence="7">3.2.1.26</ecNumber>
    </submittedName>
</protein>
<dbReference type="SUPFAM" id="SSF75005">
    <property type="entry name" value="Arabinanase/levansucrase/invertase"/>
    <property type="match status" value="1"/>
</dbReference>
<keyword evidence="2 4" id="KW-0378">Hydrolase</keyword>
<dbReference type="AlphaFoldDB" id="A0A9W8YWN5"/>
<reference evidence="7" key="1">
    <citation type="submission" date="2022-10" db="EMBL/GenBank/DDBJ databases">
        <title>Tapping the CABI collections for fungal endophytes: first genome assemblies for Collariella, Neodidymelliopsis, Ascochyta clinopodiicola, Didymella pomorum, Didymosphaeria variabile, Neocosmospora piperis and Neocucurbitaria cava.</title>
        <authorList>
            <person name="Hill R."/>
        </authorList>
    </citation>
    <scope>NUCLEOTIDE SEQUENCE</scope>
    <source>
        <strain evidence="7">IMI 355082</strain>
    </source>
</reference>
<dbReference type="PANTHER" id="PTHR42800:SF3">
    <property type="entry name" value="GLYCOSYL HYDROLASE FAMILY 32 N-TERMINAL DOMAIN-CONTAINING PROTEIN"/>
    <property type="match status" value="1"/>
</dbReference>
<dbReference type="InterPro" id="IPR013148">
    <property type="entry name" value="Glyco_hydro_32_N"/>
</dbReference>
<dbReference type="SUPFAM" id="SSF49899">
    <property type="entry name" value="Concanavalin A-like lectins/glucanases"/>
    <property type="match status" value="1"/>
</dbReference>
<comment type="similarity">
    <text evidence="1 4">Belongs to the glycosyl hydrolase 32 family.</text>
</comment>
<accession>A0A9W8YWN5</accession>
<dbReference type="InterPro" id="IPR001362">
    <property type="entry name" value="Glyco_hydro_32"/>
</dbReference>
<keyword evidence="8" id="KW-1185">Reference proteome</keyword>
<dbReference type="GO" id="GO:0004575">
    <property type="term" value="F:sucrose alpha-glucosidase activity"/>
    <property type="evidence" value="ECO:0007669"/>
    <property type="project" value="TreeGrafter"/>
</dbReference>
<proteinExistence type="inferred from homology"/>
<evidence type="ECO:0000259" key="6">
    <source>
        <dbReference type="Pfam" id="PF08244"/>
    </source>
</evidence>
<dbReference type="Gene3D" id="2.60.120.560">
    <property type="entry name" value="Exo-inulinase, domain 1"/>
    <property type="match status" value="1"/>
</dbReference>
<comment type="caution">
    <text evidence="7">The sequence shown here is derived from an EMBL/GenBank/DDBJ whole genome shotgun (WGS) entry which is preliminary data.</text>
</comment>
<dbReference type="PANTHER" id="PTHR42800">
    <property type="entry name" value="EXOINULINASE INUD (AFU_ORTHOLOGUE AFUA_5G00480)"/>
    <property type="match status" value="1"/>
</dbReference>
<evidence type="ECO:0000256" key="2">
    <source>
        <dbReference type="ARBA" id="ARBA00022801"/>
    </source>
</evidence>
<dbReference type="EC" id="3.2.1.26" evidence="7"/>
<dbReference type="SMART" id="SM00640">
    <property type="entry name" value="Glyco_32"/>
    <property type="match status" value="1"/>
</dbReference>